<dbReference type="Gene3D" id="3.40.50.720">
    <property type="entry name" value="NAD(P)-binding Rossmann-like Domain"/>
    <property type="match status" value="1"/>
</dbReference>
<protein>
    <submittedName>
        <fullName evidence="4">ARAD1C19756p</fullName>
    </submittedName>
</protein>
<dbReference type="InterPro" id="IPR050425">
    <property type="entry name" value="NAD(P)_dehydrat-like"/>
</dbReference>
<feature type="domain" description="NAD-dependent epimerase/dehydratase" evidence="3">
    <location>
        <begin position="3"/>
        <end position="256"/>
    </location>
</feature>
<comment type="similarity">
    <text evidence="2">Belongs to the NAD(P)-dependent epimerase/dehydratase family. Dihydroflavonol-4-reductase subfamily.</text>
</comment>
<dbReference type="Pfam" id="PF01370">
    <property type="entry name" value="Epimerase"/>
    <property type="match status" value="1"/>
</dbReference>
<dbReference type="PANTHER" id="PTHR10366:SF564">
    <property type="entry name" value="STEROL-4-ALPHA-CARBOXYLATE 3-DEHYDROGENASE, DECARBOXYLATING"/>
    <property type="match status" value="1"/>
</dbReference>
<reference evidence="4" key="2">
    <citation type="submission" date="2014-06" db="EMBL/GenBank/DDBJ databases">
        <title>The complete genome of Blastobotrys (Arxula) adeninivorans LS3 - a yeast of biotechnological interest.</title>
        <authorList>
            <person name="Kunze G."/>
            <person name="Gaillardin C."/>
            <person name="Czernicka M."/>
            <person name="Durrens P."/>
            <person name="Martin T."/>
            <person name="Boer E."/>
            <person name="Gabaldon T."/>
            <person name="Cruz J."/>
            <person name="Talla E."/>
            <person name="Marck C."/>
            <person name="Goffeau A."/>
            <person name="Barbe V."/>
            <person name="Baret P."/>
            <person name="Baronian K."/>
            <person name="Beier S."/>
            <person name="Bleykasten C."/>
            <person name="Bode R."/>
            <person name="Casaregola S."/>
            <person name="Despons L."/>
            <person name="Fairhead C."/>
            <person name="Giersberg M."/>
            <person name="Gierski P."/>
            <person name="Hahnel U."/>
            <person name="Hartmann A."/>
            <person name="Jankowska D."/>
            <person name="Jubin C."/>
            <person name="Jung P."/>
            <person name="Lafontaine I."/>
            <person name="Leh-Louis V."/>
            <person name="Lemaire M."/>
            <person name="Marcet-Houben M."/>
            <person name="Mascher M."/>
            <person name="Morel G."/>
            <person name="Richard G.-F."/>
            <person name="Riechen J."/>
            <person name="Sacerdot C."/>
            <person name="Sarkar A."/>
            <person name="Savel G."/>
            <person name="Schacherer J."/>
            <person name="Sherman D."/>
            <person name="Straub M.-L."/>
            <person name="Stein N."/>
            <person name="Thierry A."/>
            <person name="Trautwein-Schult A."/>
            <person name="Westhof E."/>
            <person name="Worch S."/>
            <person name="Dujon B."/>
            <person name="Souciet J.-L."/>
            <person name="Wincker P."/>
            <person name="Scholz U."/>
            <person name="Neuveglise N."/>
        </authorList>
    </citation>
    <scope>NUCLEOTIDE SEQUENCE</scope>
    <source>
        <strain evidence="4">LS3</strain>
    </source>
</reference>
<dbReference type="InterPro" id="IPR001509">
    <property type="entry name" value="Epimerase_deHydtase"/>
</dbReference>
<dbReference type="InterPro" id="IPR036291">
    <property type="entry name" value="NAD(P)-bd_dom_sf"/>
</dbReference>
<dbReference type="SUPFAM" id="SSF51735">
    <property type="entry name" value="NAD(P)-binding Rossmann-fold domains"/>
    <property type="match status" value="1"/>
</dbReference>
<evidence type="ECO:0000256" key="1">
    <source>
        <dbReference type="ARBA" id="ARBA00023002"/>
    </source>
</evidence>
<reference evidence="4" key="1">
    <citation type="submission" date="2014-02" db="EMBL/GenBank/DDBJ databases">
        <authorList>
            <person name="Genoscope - CEA"/>
        </authorList>
    </citation>
    <scope>NUCLEOTIDE SEQUENCE</scope>
    <source>
        <strain evidence="4">LS3</strain>
    </source>
</reference>
<name>A0A060T0Z3_BLAAD</name>
<evidence type="ECO:0000313" key="4">
    <source>
        <dbReference type="EMBL" id="CDP34755.1"/>
    </source>
</evidence>
<dbReference type="PANTHER" id="PTHR10366">
    <property type="entry name" value="NAD DEPENDENT EPIMERASE/DEHYDRATASE"/>
    <property type="match status" value="1"/>
</dbReference>
<dbReference type="GO" id="GO:0016616">
    <property type="term" value="F:oxidoreductase activity, acting on the CH-OH group of donors, NAD or NADP as acceptor"/>
    <property type="evidence" value="ECO:0007669"/>
    <property type="project" value="TreeGrafter"/>
</dbReference>
<organism evidence="4">
    <name type="scientific">Blastobotrys adeninivorans</name>
    <name type="common">Yeast</name>
    <name type="synonym">Arxula adeninivorans</name>
    <dbReference type="NCBI Taxonomy" id="409370"/>
    <lineage>
        <taxon>Eukaryota</taxon>
        <taxon>Fungi</taxon>
        <taxon>Dikarya</taxon>
        <taxon>Ascomycota</taxon>
        <taxon>Saccharomycotina</taxon>
        <taxon>Dipodascomycetes</taxon>
        <taxon>Dipodascales</taxon>
        <taxon>Trichomonascaceae</taxon>
        <taxon>Blastobotrys</taxon>
    </lineage>
</organism>
<evidence type="ECO:0000256" key="2">
    <source>
        <dbReference type="ARBA" id="ARBA00023445"/>
    </source>
</evidence>
<keyword evidence="1" id="KW-0560">Oxidoreductase</keyword>
<proteinExistence type="inferred from homology"/>
<sequence>MSVLLTGASGFIAAVILDQLVKKDYKIVATVRNQEKADWINKLYPNANIAISFVGDIAEDGAFDQTFKDHSDIEYVLHTASPFHFNHTDPEKDILNPAIKGTTGILHSIKKYGPNVKHVVVTSSFAAMLNSYTWPAKEDYTEESWNPVTYEDSLKPENTYIGSKKLAEKVLWDFVEQEKPSFTASTVNPVMVFGPGFHKVNSADAINTSNKAIYDAFHATEEASQNLRGGSVLPFVHVNDVAAAHVVAIENPKAAAGKRWLATSGLYDAQLLLDTINKVAPELKGKIPVGKPYSAEEIKELEKTWPRLDNSATQKQTGIKFAGLDESVADTLKFLQKLDEQWGTSI</sequence>
<gene>
    <name evidence="4" type="ORF">GNLVRS02_ARAD1C19756g</name>
</gene>
<accession>A0A060T0Z3</accession>
<evidence type="ECO:0000259" key="3">
    <source>
        <dbReference type="Pfam" id="PF01370"/>
    </source>
</evidence>
<dbReference type="AlphaFoldDB" id="A0A060T0Z3"/>
<dbReference type="FunFam" id="3.40.50.720:FF:000191">
    <property type="entry name" value="Methylglyoxal reductase (NADPH-dependent)"/>
    <property type="match status" value="1"/>
</dbReference>
<dbReference type="PhylomeDB" id="A0A060T0Z3"/>
<dbReference type="EMBL" id="HG937693">
    <property type="protein sequence ID" value="CDP34755.1"/>
    <property type="molecule type" value="Genomic_DNA"/>
</dbReference>